<reference evidence="3" key="1">
    <citation type="journal article" date="2019" name="Int. J. Syst. Evol. Microbiol.">
        <title>The Global Catalogue of Microorganisms (GCM) 10K type strain sequencing project: providing services to taxonomists for standard genome sequencing and annotation.</title>
        <authorList>
            <consortium name="The Broad Institute Genomics Platform"/>
            <consortium name="The Broad Institute Genome Sequencing Center for Infectious Disease"/>
            <person name="Wu L."/>
            <person name="Ma J."/>
        </authorList>
    </citation>
    <scope>NUCLEOTIDE SEQUENCE [LARGE SCALE GENOMIC DNA]</scope>
    <source>
        <strain evidence="3">JCM 15089</strain>
    </source>
</reference>
<evidence type="ECO:0000313" key="2">
    <source>
        <dbReference type="EMBL" id="GAA0556509.1"/>
    </source>
</evidence>
<keyword evidence="1" id="KW-0472">Membrane</keyword>
<dbReference type="EMBL" id="BAAADD010000001">
    <property type="protein sequence ID" value="GAA0556509.1"/>
    <property type="molecule type" value="Genomic_DNA"/>
</dbReference>
<dbReference type="RefSeq" id="WP_166930411.1">
    <property type="nucleotide sequence ID" value="NZ_BAAADD010000001.1"/>
</dbReference>
<sequence>MNLDEMLSQPLPEVPDNGFSDRVVLRVKAHERRKWIEIAMISVLAAAVACLLLPIRAIVGDFAASIILLGYSPTFGIGAAVLAATFLVDRLWSERQLLQF</sequence>
<comment type="caution">
    <text evidence="2">The sequence shown here is derived from an EMBL/GenBank/DDBJ whole genome shotgun (WGS) entry which is preliminary data.</text>
</comment>
<proteinExistence type="predicted"/>
<evidence type="ECO:0000256" key="1">
    <source>
        <dbReference type="SAM" id="Phobius"/>
    </source>
</evidence>
<keyword evidence="1" id="KW-1133">Transmembrane helix</keyword>
<feature type="transmembrane region" description="Helical" evidence="1">
    <location>
        <begin position="35"/>
        <end position="56"/>
    </location>
</feature>
<feature type="transmembrane region" description="Helical" evidence="1">
    <location>
        <begin position="62"/>
        <end position="88"/>
    </location>
</feature>
<evidence type="ECO:0000313" key="3">
    <source>
        <dbReference type="Proteomes" id="UP001499951"/>
    </source>
</evidence>
<dbReference type="Proteomes" id="UP001499951">
    <property type="component" value="Unassembled WGS sequence"/>
</dbReference>
<accession>A0ABP3NYP1</accession>
<keyword evidence="1" id="KW-0812">Transmembrane</keyword>
<keyword evidence="3" id="KW-1185">Reference proteome</keyword>
<gene>
    <name evidence="2" type="ORF">GCM10008942_01220</name>
</gene>
<protein>
    <submittedName>
        <fullName evidence="2">Uncharacterized protein</fullName>
    </submittedName>
</protein>
<name>A0ABP3NYP1_9PROT</name>
<organism evidence="2 3">
    <name type="scientific">Rhizomicrobium electricum</name>
    <dbReference type="NCBI Taxonomy" id="480070"/>
    <lineage>
        <taxon>Bacteria</taxon>
        <taxon>Pseudomonadati</taxon>
        <taxon>Pseudomonadota</taxon>
        <taxon>Alphaproteobacteria</taxon>
        <taxon>Micropepsales</taxon>
        <taxon>Micropepsaceae</taxon>
        <taxon>Rhizomicrobium</taxon>
    </lineage>
</organism>